<dbReference type="InParanoid" id="A0A200QXJ9"/>
<proteinExistence type="predicted"/>
<feature type="compositionally biased region" description="Low complexity" evidence="1">
    <location>
        <begin position="17"/>
        <end position="32"/>
    </location>
</feature>
<comment type="caution">
    <text evidence="2">The sequence shown here is derived from an EMBL/GenBank/DDBJ whole genome shotgun (WGS) entry which is preliminary data.</text>
</comment>
<protein>
    <submittedName>
        <fullName evidence="2">Uncharacterized protein</fullName>
    </submittedName>
</protein>
<dbReference type="Proteomes" id="UP000195402">
    <property type="component" value="Unassembled WGS sequence"/>
</dbReference>
<dbReference type="STRING" id="56857.A0A200QXJ9"/>
<keyword evidence="3" id="KW-1185">Reference proteome</keyword>
<evidence type="ECO:0000313" key="3">
    <source>
        <dbReference type="Proteomes" id="UP000195402"/>
    </source>
</evidence>
<feature type="region of interest" description="Disordered" evidence="1">
    <location>
        <begin position="1"/>
        <end position="69"/>
    </location>
</feature>
<evidence type="ECO:0000256" key="1">
    <source>
        <dbReference type="SAM" id="MobiDB-lite"/>
    </source>
</evidence>
<organism evidence="2 3">
    <name type="scientific">Macleaya cordata</name>
    <name type="common">Five-seeded plume-poppy</name>
    <name type="synonym">Bocconia cordata</name>
    <dbReference type="NCBI Taxonomy" id="56857"/>
    <lineage>
        <taxon>Eukaryota</taxon>
        <taxon>Viridiplantae</taxon>
        <taxon>Streptophyta</taxon>
        <taxon>Embryophyta</taxon>
        <taxon>Tracheophyta</taxon>
        <taxon>Spermatophyta</taxon>
        <taxon>Magnoliopsida</taxon>
        <taxon>Ranunculales</taxon>
        <taxon>Papaveraceae</taxon>
        <taxon>Papaveroideae</taxon>
        <taxon>Macleaya</taxon>
    </lineage>
</organism>
<gene>
    <name evidence="2" type="ORF">BVC80_1727g15</name>
</gene>
<evidence type="ECO:0000313" key="2">
    <source>
        <dbReference type="EMBL" id="OVA15151.1"/>
    </source>
</evidence>
<accession>A0A200QXJ9</accession>
<sequence>MLTRSVFSKPKSRFVEPSAPISSDADRSSSSPYRTSPNNKLSGNTPRGGPRTAPVTPKTPFLASPGGEEEDEEIYKIENAAPAAVKSRKWVKIRILIEWILLVCITGV</sequence>
<feature type="compositionally biased region" description="Polar residues" evidence="1">
    <location>
        <begin position="33"/>
        <end position="45"/>
    </location>
</feature>
<dbReference type="EMBL" id="MVGT01000886">
    <property type="protein sequence ID" value="OVA15151.1"/>
    <property type="molecule type" value="Genomic_DNA"/>
</dbReference>
<name>A0A200QXJ9_MACCD</name>
<reference evidence="2 3" key="1">
    <citation type="journal article" date="2017" name="Mol. Plant">
        <title>The Genome of Medicinal Plant Macleaya cordata Provides New Insights into Benzylisoquinoline Alkaloids Metabolism.</title>
        <authorList>
            <person name="Liu X."/>
            <person name="Liu Y."/>
            <person name="Huang P."/>
            <person name="Ma Y."/>
            <person name="Qing Z."/>
            <person name="Tang Q."/>
            <person name="Cao H."/>
            <person name="Cheng P."/>
            <person name="Zheng Y."/>
            <person name="Yuan Z."/>
            <person name="Zhou Y."/>
            <person name="Liu J."/>
            <person name="Tang Z."/>
            <person name="Zhuo Y."/>
            <person name="Zhang Y."/>
            <person name="Yu L."/>
            <person name="Huang J."/>
            <person name="Yang P."/>
            <person name="Peng Q."/>
            <person name="Zhang J."/>
            <person name="Jiang W."/>
            <person name="Zhang Z."/>
            <person name="Lin K."/>
            <person name="Ro D.K."/>
            <person name="Chen X."/>
            <person name="Xiong X."/>
            <person name="Shang Y."/>
            <person name="Huang S."/>
            <person name="Zeng J."/>
        </authorList>
    </citation>
    <scope>NUCLEOTIDE SEQUENCE [LARGE SCALE GENOMIC DNA]</scope>
    <source>
        <strain evidence="3">cv. BLH2017</strain>
        <tissue evidence="2">Root</tissue>
    </source>
</reference>
<dbReference type="AlphaFoldDB" id="A0A200QXJ9"/>